<protein>
    <recommendedName>
        <fullName evidence="4">DUF3313 domain-containing protein</fullName>
    </recommendedName>
</protein>
<evidence type="ECO:0000313" key="2">
    <source>
        <dbReference type="EMBL" id="SCB14047.1"/>
    </source>
</evidence>
<dbReference type="AlphaFoldDB" id="A0A1C3UFC6"/>
<dbReference type="Proteomes" id="UP000199101">
    <property type="component" value="Unassembled WGS sequence"/>
</dbReference>
<organism evidence="2 3">
    <name type="scientific">Rhizobium multihospitium</name>
    <dbReference type="NCBI Taxonomy" id="410764"/>
    <lineage>
        <taxon>Bacteria</taxon>
        <taxon>Pseudomonadati</taxon>
        <taxon>Pseudomonadota</taxon>
        <taxon>Alphaproteobacteria</taxon>
        <taxon>Hyphomicrobiales</taxon>
        <taxon>Rhizobiaceae</taxon>
        <taxon>Rhizobium/Agrobacterium group</taxon>
        <taxon>Rhizobium</taxon>
    </lineage>
</organism>
<evidence type="ECO:0008006" key="4">
    <source>
        <dbReference type="Google" id="ProtNLM"/>
    </source>
</evidence>
<sequence length="218" mass="23149">MKSLPACLALAAISLAAAGCATSEPMVYQGLASAAQLRPDPGDSSGRAPFSYKVVVNWNQYDKIIVEPVSIYRGKDSQFANMSEDDKQKLARYMHDKFSSVLAQRYSMVATPGPSTLRLRLTLAGAETTNPVLGPVSHVDIAGGVYNTVQAARGKQGSMTGSATYAIEIYDSTSNRLLLAYVAKQYPGALNLGASFGSLKASYVAIDKGAADLLTRTR</sequence>
<evidence type="ECO:0000313" key="3">
    <source>
        <dbReference type="Proteomes" id="UP000199101"/>
    </source>
</evidence>
<dbReference type="EMBL" id="FMAG01000001">
    <property type="protein sequence ID" value="SCB14047.1"/>
    <property type="molecule type" value="Genomic_DNA"/>
</dbReference>
<dbReference type="Pfam" id="PF11769">
    <property type="entry name" value="DUF3313"/>
    <property type="match status" value="1"/>
</dbReference>
<dbReference type="STRING" id="410764.GA0061103_2066"/>
<accession>A0A1C3UFC6</accession>
<proteinExistence type="predicted"/>
<dbReference type="InterPro" id="IPR021747">
    <property type="entry name" value="DUF3313"/>
</dbReference>
<dbReference type="OrthoDB" id="7585546at2"/>
<reference evidence="3" key="1">
    <citation type="submission" date="2016-08" db="EMBL/GenBank/DDBJ databases">
        <authorList>
            <person name="Varghese N."/>
            <person name="Submissions Spin"/>
        </authorList>
    </citation>
    <scope>NUCLEOTIDE SEQUENCE [LARGE SCALE GENOMIC DNA]</scope>
    <source>
        <strain evidence="3">HAMBI 2975</strain>
    </source>
</reference>
<feature type="signal peptide" evidence="1">
    <location>
        <begin position="1"/>
        <end position="17"/>
    </location>
</feature>
<gene>
    <name evidence="2" type="ORF">GA0061103_2066</name>
</gene>
<keyword evidence="1" id="KW-0732">Signal</keyword>
<keyword evidence="3" id="KW-1185">Reference proteome</keyword>
<name>A0A1C3UFC6_9HYPH</name>
<dbReference type="RefSeq" id="WP_092707670.1">
    <property type="nucleotide sequence ID" value="NZ_FMAG01000001.1"/>
</dbReference>
<feature type="chain" id="PRO_5008683058" description="DUF3313 domain-containing protein" evidence="1">
    <location>
        <begin position="18"/>
        <end position="218"/>
    </location>
</feature>
<dbReference type="PROSITE" id="PS51257">
    <property type="entry name" value="PROKAR_LIPOPROTEIN"/>
    <property type="match status" value="1"/>
</dbReference>
<evidence type="ECO:0000256" key="1">
    <source>
        <dbReference type="SAM" id="SignalP"/>
    </source>
</evidence>